<dbReference type="RefSeq" id="WP_024726154.1">
    <property type="nucleotide sequence ID" value="NZ_CACRTF010000017.1"/>
</dbReference>
<dbReference type="EMBL" id="CACRTF010000017">
    <property type="protein sequence ID" value="VYT46392.1"/>
    <property type="molecule type" value="Genomic_DNA"/>
</dbReference>
<dbReference type="AlphaFoldDB" id="A0A6N2WX62"/>
<accession>A0A6N2WX62</accession>
<reference evidence="1" key="1">
    <citation type="submission" date="2019-11" db="EMBL/GenBank/DDBJ databases">
        <authorList>
            <person name="Feng L."/>
        </authorList>
    </citation>
    <scope>NUCLEOTIDE SEQUENCE</scope>
    <source>
        <strain evidence="1">CbolteaeLFYP116</strain>
    </source>
</reference>
<gene>
    <name evidence="1" type="ORF">CBLFYP116_04094</name>
</gene>
<evidence type="ECO:0000313" key="1">
    <source>
        <dbReference type="EMBL" id="VYT46392.1"/>
    </source>
</evidence>
<proteinExistence type="predicted"/>
<name>A0A6N2WX62_9FIRM</name>
<protein>
    <submittedName>
        <fullName evidence="1">Uncharacterized protein</fullName>
    </submittedName>
</protein>
<organism evidence="1">
    <name type="scientific">Enterocloster bolteae</name>
    <dbReference type="NCBI Taxonomy" id="208479"/>
    <lineage>
        <taxon>Bacteria</taxon>
        <taxon>Bacillati</taxon>
        <taxon>Bacillota</taxon>
        <taxon>Clostridia</taxon>
        <taxon>Lachnospirales</taxon>
        <taxon>Lachnospiraceae</taxon>
        <taxon>Enterocloster</taxon>
    </lineage>
</organism>
<sequence length="61" mass="7118">MRDEYEYLDQEISRIIGETGGTSGAEFDNIFIRQIVREIRVISKNKLQIQLRTGMMLDVNL</sequence>